<dbReference type="AlphaFoldDB" id="A0A0J5S657"/>
<dbReference type="InterPro" id="IPR011663">
    <property type="entry name" value="UTRA"/>
</dbReference>
<keyword evidence="3" id="KW-0804">Transcription</keyword>
<dbReference type="CDD" id="cd07377">
    <property type="entry name" value="WHTH_GntR"/>
    <property type="match status" value="1"/>
</dbReference>
<dbReference type="SMART" id="SM00345">
    <property type="entry name" value="HTH_GNTR"/>
    <property type="match status" value="1"/>
</dbReference>
<organism evidence="5 6">
    <name type="scientific">Muribacter muris</name>
    <dbReference type="NCBI Taxonomy" id="67855"/>
    <lineage>
        <taxon>Bacteria</taxon>
        <taxon>Pseudomonadati</taxon>
        <taxon>Pseudomonadota</taxon>
        <taxon>Gammaproteobacteria</taxon>
        <taxon>Pasteurellales</taxon>
        <taxon>Pasteurellaceae</taxon>
        <taxon>Muribacter</taxon>
    </lineage>
</organism>
<dbReference type="STRING" id="67855.RO21_01500"/>
<dbReference type="InterPro" id="IPR050679">
    <property type="entry name" value="Bact_HTH_transcr_reg"/>
</dbReference>
<dbReference type="SMART" id="SM00866">
    <property type="entry name" value="UTRA"/>
    <property type="match status" value="1"/>
</dbReference>
<dbReference type="Pfam" id="PF00392">
    <property type="entry name" value="GntR"/>
    <property type="match status" value="1"/>
</dbReference>
<dbReference type="PANTHER" id="PTHR44846:SF16">
    <property type="entry name" value="TRANSCRIPTIONAL REGULATOR PHNF-RELATED"/>
    <property type="match status" value="1"/>
</dbReference>
<keyword evidence="2" id="KW-0238">DNA-binding</keyword>
<reference evidence="5 6" key="1">
    <citation type="submission" date="2014-12" db="EMBL/GenBank/DDBJ databases">
        <title>Reclassification of Actinobacillus muris as Muribacter muris.</title>
        <authorList>
            <person name="Christensen H."/>
            <person name="Nicklas W."/>
            <person name="Bisgaard M."/>
        </authorList>
    </citation>
    <scope>NUCLEOTIDE SEQUENCE [LARGE SCALE GENOMIC DNA]</scope>
    <source>
        <strain evidence="5 6">Ackerman80-443D</strain>
    </source>
</reference>
<dbReference type="Gene3D" id="3.40.1410.10">
    <property type="entry name" value="Chorismate lyase-like"/>
    <property type="match status" value="1"/>
</dbReference>
<keyword evidence="6" id="KW-1185">Reference proteome</keyword>
<dbReference type="FunFam" id="1.10.10.10:FF:000079">
    <property type="entry name" value="GntR family transcriptional regulator"/>
    <property type="match status" value="1"/>
</dbReference>
<dbReference type="PRINTS" id="PR00035">
    <property type="entry name" value="HTHGNTR"/>
</dbReference>
<dbReference type="InterPro" id="IPR000524">
    <property type="entry name" value="Tscrpt_reg_HTH_GntR"/>
</dbReference>
<dbReference type="PANTHER" id="PTHR44846">
    <property type="entry name" value="MANNOSYL-D-GLYCERATE TRANSPORT/METABOLISM SYSTEM REPRESSOR MNGR-RELATED"/>
    <property type="match status" value="1"/>
</dbReference>
<evidence type="ECO:0000256" key="2">
    <source>
        <dbReference type="ARBA" id="ARBA00023125"/>
    </source>
</evidence>
<dbReference type="EMBL" id="JWIZ01000008">
    <property type="protein sequence ID" value="KMK52342.1"/>
    <property type="molecule type" value="Genomic_DNA"/>
</dbReference>
<accession>A0A0J5S657</accession>
<dbReference type="Pfam" id="PF07702">
    <property type="entry name" value="UTRA"/>
    <property type="match status" value="1"/>
</dbReference>
<gene>
    <name evidence="5" type="ORF">RO21_01500</name>
</gene>
<evidence type="ECO:0000256" key="3">
    <source>
        <dbReference type="ARBA" id="ARBA00023163"/>
    </source>
</evidence>
<dbReference type="SUPFAM" id="SSF46785">
    <property type="entry name" value="Winged helix' DNA-binding domain"/>
    <property type="match status" value="1"/>
</dbReference>
<comment type="caution">
    <text evidence="5">The sequence shown here is derived from an EMBL/GenBank/DDBJ whole genome shotgun (WGS) entry which is preliminary data.</text>
</comment>
<dbReference type="GO" id="GO:0003677">
    <property type="term" value="F:DNA binding"/>
    <property type="evidence" value="ECO:0007669"/>
    <property type="project" value="UniProtKB-KW"/>
</dbReference>
<feature type="domain" description="HTH gntR-type" evidence="4">
    <location>
        <begin position="11"/>
        <end position="79"/>
    </location>
</feature>
<keyword evidence="1" id="KW-0805">Transcription regulation</keyword>
<sequence length="248" mass="27799">MHTTASGNKPLPVYLQIKNTILSRIHKGRWKAGSTIPTEMALSQEFGVSRMTVNRALKELTAERVLVRRQGSGTMVAQQQFNHTFIEVRNIAKDIKQAKRQYRAEVLALTSQLFNALPPAVKTAFLNSEKPNMPENTPIFSVEIVHYADNEPLQYEERWVDSRFVPAFLEQDFSVVNTSDYLIALVPLESGQYAISAVLATDNVAAALNLSRPSAVLRLSRSTCSQGQVVTYVNMWHAGERFQFSGQL</sequence>
<dbReference type="PATRIC" id="fig|67855.3.peg.2272"/>
<dbReference type="PROSITE" id="PS50949">
    <property type="entry name" value="HTH_GNTR"/>
    <property type="match status" value="1"/>
</dbReference>
<evidence type="ECO:0000256" key="1">
    <source>
        <dbReference type="ARBA" id="ARBA00023015"/>
    </source>
</evidence>
<evidence type="ECO:0000313" key="6">
    <source>
        <dbReference type="Proteomes" id="UP000036270"/>
    </source>
</evidence>
<dbReference type="GO" id="GO:0003700">
    <property type="term" value="F:DNA-binding transcription factor activity"/>
    <property type="evidence" value="ECO:0007669"/>
    <property type="project" value="InterPro"/>
</dbReference>
<evidence type="ECO:0000259" key="4">
    <source>
        <dbReference type="PROSITE" id="PS50949"/>
    </source>
</evidence>
<proteinExistence type="predicted"/>
<dbReference type="InterPro" id="IPR036390">
    <property type="entry name" value="WH_DNA-bd_sf"/>
</dbReference>
<dbReference type="InterPro" id="IPR036388">
    <property type="entry name" value="WH-like_DNA-bd_sf"/>
</dbReference>
<dbReference type="SUPFAM" id="SSF64288">
    <property type="entry name" value="Chorismate lyase-like"/>
    <property type="match status" value="1"/>
</dbReference>
<dbReference type="InterPro" id="IPR028978">
    <property type="entry name" value="Chorismate_lyase_/UTRA_dom_sf"/>
</dbReference>
<dbReference type="Proteomes" id="UP000036270">
    <property type="component" value="Unassembled WGS sequence"/>
</dbReference>
<evidence type="ECO:0000313" key="5">
    <source>
        <dbReference type="EMBL" id="KMK52342.1"/>
    </source>
</evidence>
<name>A0A0J5S657_9PAST</name>
<protein>
    <submittedName>
        <fullName evidence="5">GntR family transcriptional regulator</fullName>
    </submittedName>
</protein>
<dbReference type="Gene3D" id="1.10.10.10">
    <property type="entry name" value="Winged helix-like DNA-binding domain superfamily/Winged helix DNA-binding domain"/>
    <property type="match status" value="1"/>
</dbReference>